<evidence type="ECO:0000313" key="1">
    <source>
        <dbReference type="EMBL" id="CDZ78948.1"/>
    </source>
</evidence>
<gene>
    <name evidence="1" type="ORF">BN59_03263</name>
</gene>
<sequence length="132" mass="15320">MSFTIDQARVIANLKRYLDWHNLPFRMNREGVCNGLAAVYAKYALQGKQEEFKRILSKITTMSIDPESDEQVNEFAKDVAQSFKPEDRPIGFLLPIGIMLSKFTDYIKESLFEHNEIKENIKNFKVGMLVQQ</sequence>
<accession>A0A078L4W7</accession>
<dbReference type="eggNOG" id="COG0666">
    <property type="taxonomic scope" value="Bacteria"/>
</dbReference>
<dbReference type="AlphaFoldDB" id="A0A078L4W7"/>
<evidence type="ECO:0000313" key="2">
    <source>
        <dbReference type="Proteomes" id="UP000044071"/>
    </source>
</evidence>
<protein>
    <submittedName>
        <fullName evidence="1">Uncharacterized protein</fullName>
    </submittedName>
</protein>
<keyword evidence="2" id="KW-1185">Reference proteome</keyword>
<name>A0A078L4W7_9GAMM</name>
<dbReference type="RefSeq" id="WP_044012125.1">
    <property type="nucleotide sequence ID" value="NZ_CCVW01000004.1"/>
</dbReference>
<dbReference type="EMBL" id="CCSB01000004">
    <property type="protein sequence ID" value="CDZ78948.1"/>
    <property type="molecule type" value="Genomic_DNA"/>
</dbReference>
<dbReference type="STRING" id="1034943.BN59_03263"/>
<dbReference type="OrthoDB" id="5654137at2"/>
<dbReference type="Proteomes" id="UP000044071">
    <property type="component" value="Unassembled WGS sequence"/>
</dbReference>
<reference evidence="1 2" key="1">
    <citation type="submission" date="2014-06" db="EMBL/GenBank/DDBJ databases">
        <authorList>
            <person name="Urmite Genomes Urmite Genomes"/>
        </authorList>
    </citation>
    <scope>NUCLEOTIDE SEQUENCE [LARGE SCALE GENOMIC DNA]</scope>
</reference>
<proteinExistence type="predicted"/>
<organism evidence="1 2">
    <name type="scientific">Legionella massiliensis</name>
    <dbReference type="NCBI Taxonomy" id="1034943"/>
    <lineage>
        <taxon>Bacteria</taxon>
        <taxon>Pseudomonadati</taxon>
        <taxon>Pseudomonadota</taxon>
        <taxon>Gammaproteobacteria</taxon>
        <taxon>Legionellales</taxon>
        <taxon>Legionellaceae</taxon>
        <taxon>Legionella</taxon>
    </lineage>
</organism>